<feature type="domain" description="Nudix hydrolase" evidence="10">
    <location>
        <begin position="19"/>
        <end position="160"/>
    </location>
</feature>
<dbReference type="Pfam" id="PF00293">
    <property type="entry name" value="NUDIX"/>
    <property type="match status" value="1"/>
</dbReference>
<dbReference type="GO" id="GO:0046872">
    <property type="term" value="F:metal ion binding"/>
    <property type="evidence" value="ECO:0007669"/>
    <property type="project" value="UniProtKB-KW"/>
</dbReference>
<reference evidence="12" key="1">
    <citation type="journal article" date="2017" name="Nat. Commun.">
        <title>The asparagus genome sheds light on the origin and evolution of a young Y chromosome.</title>
        <authorList>
            <person name="Harkess A."/>
            <person name="Zhou J."/>
            <person name="Xu C."/>
            <person name="Bowers J.E."/>
            <person name="Van der Hulst R."/>
            <person name="Ayyampalayam S."/>
            <person name="Mercati F."/>
            <person name="Riccardi P."/>
            <person name="McKain M.R."/>
            <person name="Kakrana A."/>
            <person name="Tang H."/>
            <person name="Ray J."/>
            <person name="Groenendijk J."/>
            <person name="Arikit S."/>
            <person name="Mathioni S.M."/>
            <person name="Nakano M."/>
            <person name="Shan H."/>
            <person name="Telgmann-Rauber A."/>
            <person name="Kanno A."/>
            <person name="Yue Z."/>
            <person name="Chen H."/>
            <person name="Li W."/>
            <person name="Chen Y."/>
            <person name="Xu X."/>
            <person name="Zhang Y."/>
            <person name="Luo S."/>
            <person name="Chen H."/>
            <person name="Gao J."/>
            <person name="Mao Z."/>
            <person name="Pires J.C."/>
            <person name="Luo M."/>
            <person name="Kudrna D."/>
            <person name="Wing R.A."/>
            <person name="Meyers B.C."/>
            <person name="Yi K."/>
            <person name="Kong H."/>
            <person name="Lavrijsen P."/>
            <person name="Sunseri F."/>
            <person name="Falavigna A."/>
            <person name="Ye Y."/>
            <person name="Leebens-Mack J.H."/>
            <person name="Chen G."/>
        </authorList>
    </citation>
    <scope>NUCLEOTIDE SEQUENCE [LARGE SCALE GENOMIC DNA]</scope>
    <source>
        <strain evidence="12">cv. DH0086</strain>
    </source>
</reference>
<dbReference type="InterPro" id="IPR047198">
    <property type="entry name" value="DDP-like_NUDIX"/>
</dbReference>
<protein>
    <recommendedName>
        <fullName evidence="10">Nudix hydrolase domain-containing protein</fullName>
    </recommendedName>
</protein>
<dbReference type="Proteomes" id="UP000243459">
    <property type="component" value="Chromosome 2"/>
</dbReference>
<keyword evidence="7" id="KW-0809">Transit peptide</keyword>
<dbReference type="InterPro" id="IPR020084">
    <property type="entry name" value="NUDIX_hydrolase_CS"/>
</dbReference>
<dbReference type="GO" id="GO:0016462">
    <property type="term" value="F:pyrophosphatase activity"/>
    <property type="evidence" value="ECO:0007669"/>
    <property type="project" value="InterPro"/>
</dbReference>
<organism evidence="11 12">
    <name type="scientific">Asparagus officinalis</name>
    <name type="common">Garden asparagus</name>
    <dbReference type="NCBI Taxonomy" id="4686"/>
    <lineage>
        <taxon>Eukaryota</taxon>
        <taxon>Viridiplantae</taxon>
        <taxon>Streptophyta</taxon>
        <taxon>Embryophyta</taxon>
        <taxon>Tracheophyta</taxon>
        <taxon>Spermatophyta</taxon>
        <taxon>Magnoliopsida</taxon>
        <taxon>Liliopsida</taxon>
        <taxon>Asparagales</taxon>
        <taxon>Asparagaceae</taxon>
        <taxon>Asparagoideae</taxon>
        <taxon>Asparagus</taxon>
    </lineage>
</organism>
<proteinExistence type="inferred from homology"/>
<dbReference type="CDD" id="cd04666">
    <property type="entry name" value="NUDIX_DIPP2_like_Nudt4"/>
    <property type="match status" value="1"/>
</dbReference>
<keyword evidence="12" id="KW-1185">Reference proteome</keyword>
<evidence type="ECO:0000256" key="2">
    <source>
        <dbReference type="ARBA" id="ARBA00004173"/>
    </source>
</evidence>
<accession>A0A5P1FIB2</accession>
<comment type="cofactor">
    <cofactor evidence="1">
        <name>Mg(2+)</name>
        <dbReference type="ChEBI" id="CHEBI:18420"/>
    </cofactor>
</comment>
<dbReference type="InterPro" id="IPR015797">
    <property type="entry name" value="NUDIX_hydrolase-like_dom_sf"/>
</dbReference>
<sequence length="223" mass="25482">MSSAILARVGRHKQLYENGFRLVAGCIPYRLKPEGTDLIYRLEVLMISTPKRHDLVFPKGGWENDETVCEAAIREALEEAGVEGILNETKLGEWTFRSKSRQSSSSNEGACKGYMFALEVKKEHEFWPEQSTHKRTWVSVRDASRLCRYPWMREALASCLELLSESHSSEIERSSSATKRENDVSEPSSYYRSRENDISEPSKSNYYFNVNPTAPERAIDAIC</sequence>
<gene>
    <name evidence="11" type="ORF">A4U43_C02F13960</name>
</gene>
<evidence type="ECO:0000313" key="11">
    <source>
        <dbReference type="EMBL" id="ONK78068.1"/>
    </source>
</evidence>
<evidence type="ECO:0000256" key="7">
    <source>
        <dbReference type="ARBA" id="ARBA00022946"/>
    </source>
</evidence>
<feature type="compositionally biased region" description="Basic and acidic residues" evidence="9">
    <location>
        <begin position="170"/>
        <end position="183"/>
    </location>
</feature>
<evidence type="ECO:0000256" key="8">
    <source>
        <dbReference type="ARBA" id="ARBA00023128"/>
    </source>
</evidence>
<evidence type="ECO:0000313" key="12">
    <source>
        <dbReference type="Proteomes" id="UP000243459"/>
    </source>
</evidence>
<dbReference type="PANTHER" id="PTHR12629:SF71">
    <property type="entry name" value="HYDROLASE 13, MITOCHONDRIAL, PUTATIVE, EXPRESSED-RELATED"/>
    <property type="match status" value="1"/>
</dbReference>
<keyword evidence="4" id="KW-0479">Metal-binding</keyword>
<evidence type="ECO:0000256" key="3">
    <source>
        <dbReference type="ARBA" id="ARBA00005582"/>
    </source>
</evidence>
<comment type="similarity">
    <text evidence="3">Belongs to the Nudix hydrolase family.</text>
</comment>
<evidence type="ECO:0000259" key="10">
    <source>
        <dbReference type="PROSITE" id="PS51462"/>
    </source>
</evidence>
<dbReference type="OMA" id="ATHNRRW"/>
<keyword evidence="8" id="KW-0496">Mitochondrion</keyword>
<name>A0A5P1FIB2_ASPOF</name>
<evidence type="ECO:0000256" key="6">
    <source>
        <dbReference type="ARBA" id="ARBA00022842"/>
    </source>
</evidence>
<feature type="region of interest" description="Disordered" evidence="9">
    <location>
        <begin position="170"/>
        <end position="206"/>
    </location>
</feature>
<evidence type="ECO:0000256" key="1">
    <source>
        <dbReference type="ARBA" id="ARBA00001946"/>
    </source>
</evidence>
<dbReference type="GO" id="GO:0005634">
    <property type="term" value="C:nucleus"/>
    <property type="evidence" value="ECO:0007669"/>
    <property type="project" value="TreeGrafter"/>
</dbReference>
<comment type="subcellular location">
    <subcellularLocation>
        <location evidence="2">Mitochondrion</location>
    </subcellularLocation>
</comment>
<dbReference type="PROSITE" id="PS51462">
    <property type="entry name" value="NUDIX"/>
    <property type="match status" value="1"/>
</dbReference>
<dbReference type="GO" id="GO:0005739">
    <property type="term" value="C:mitochondrion"/>
    <property type="evidence" value="ECO:0007669"/>
    <property type="project" value="UniProtKB-SubCell"/>
</dbReference>
<dbReference type="Gene3D" id="3.90.79.10">
    <property type="entry name" value="Nucleoside Triphosphate Pyrophosphohydrolase"/>
    <property type="match status" value="1"/>
</dbReference>
<dbReference type="SUPFAM" id="SSF55811">
    <property type="entry name" value="Nudix"/>
    <property type="match status" value="1"/>
</dbReference>
<dbReference type="AlphaFoldDB" id="A0A5P1FIB2"/>
<evidence type="ECO:0000256" key="5">
    <source>
        <dbReference type="ARBA" id="ARBA00022801"/>
    </source>
</evidence>
<dbReference type="InterPro" id="IPR000086">
    <property type="entry name" value="NUDIX_hydrolase_dom"/>
</dbReference>
<dbReference type="Gramene" id="ONK78068">
    <property type="protein sequence ID" value="ONK78068"/>
    <property type="gene ID" value="A4U43_C02F13960"/>
</dbReference>
<dbReference type="PANTHER" id="PTHR12629">
    <property type="entry name" value="DIPHOSPHOINOSITOL POLYPHOSPHATE PHOSPHOHYDROLASE"/>
    <property type="match status" value="1"/>
</dbReference>
<dbReference type="FunFam" id="3.90.79.10:FF:000030">
    <property type="entry name" value="Nudix hydrolase 13 mitochondrial"/>
    <property type="match status" value="1"/>
</dbReference>
<dbReference type="EMBL" id="CM007382">
    <property type="protein sequence ID" value="ONK78068.1"/>
    <property type="molecule type" value="Genomic_DNA"/>
</dbReference>
<dbReference type="PROSITE" id="PS00893">
    <property type="entry name" value="NUDIX_BOX"/>
    <property type="match status" value="1"/>
</dbReference>
<evidence type="ECO:0000256" key="4">
    <source>
        <dbReference type="ARBA" id="ARBA00022723"/>
    </source>
</evidence>
<keyword evidence="6" id="KW-0460">Magnesium</keyword>
<keyword evidence="5" id="KW-0378">Hydrolase</keyword>
<evidence type="ECO:0000256" key="9">
    <source>
        <dbReference type="SAM" id="MobiDB-lite"/>
    </source>
</evidence>